<proteinExistence type="inferred from homology"/>
<dbReference type="GO" id="GO:0004632">
    <property type="term" value="F:phosphopantothenate--cysteine ligase activity"/>
    <property type="evidence" value="ECO:0007669"/>
    <property type="project" value="UniProtKB-UniRule"/>
</dbReference>
<comment type="similarity">
    <text evidence="3 4">In the N-terminal section; belongs to the HFCD (homo-oligomeric flavin containing Cys decarboxylase) superfamily.</text>
</comment>
<dbReference type="InterPro" id="IPR003382">
    <property type="entry name" value="Flavoprotein"/>
</dbReference>
<feature type="region of interest" description="Phosphopantothenate--cysteine ligase" evidence="3">
    <location>
        <begin position="184"/>
        <end position="388"/>
    </location>
</feature>
<feature type="binding site" evidence="3">
    <location>
        <position position="272"/>
    </location>
    <ligand>
        <name>CTP</name>
        <dbReference type="ChEBI" id="CHEBI:37563"/>
    </ligand>
</feature>
<comment type="similarity">
    <text evidence="3 4">In the C-terminal section; belongs to the PPC synthetase family.</text>
</comment>
<dbReference type="InterPro" id="IPR007085">
    <property type="entry name" value="DNA/pantothenate-metab_flavo_C"/>
</dbReference>
<feature type="binding site" evidence="3">
    <location>
        <position position="332"/>
    </location>
    <ligand>
        <name>CTP</name>
        <dbReference type="ChEBI" id="CHEBI:37563"/>
    </ligand>
</feature>
<organism evidence="7 8">
    <name type="scientific">candidate division WOR-3 bacterium 4484_100</name>
    <dbReference type="NCBI Taxonomy" id="1936077"/>
    <lineage>
        <taxon>Bacteria</taxon>
        <taxon>Bacteria division WOR-3</taxon>
    </lineage>
</organism>
<feature type="binding site" evidence="3">
    <location>
        <position position="282"/>
    </location>
    <ligand>
        <name>CTP</name>
        <dbReference type="ChEBI" id="CHEBI:37563"/>
    </ligand>
</feature>
<dbReference type="PANTHER" id="PTHR14359:SF6">
    <property type="entry name" value="PHOSPHOPANTOTHENOYLCYSTEINE DECARBOXYLASE"/>
    <property type="match status" value="1"/>
</dbReference>
<comment type="cofactor">
    <cofactor evidence="3">
        <name>Mg(2+)</name>
        <dbReference type="ChEBI" id="CHEBI:18420"/>
    </cofactor>
</comment>
<dbReference type="NCBIfam" id="TIGR00521">
    <property type="entry name" value="coaBC_dfp"/>
    <property type="match status" value="1"/>
</dbReference>
<dbReference type="Pfam" id="PF02441">
    <property type="entry name" value="Flavoprotein"/>
    <property type="match status" value="1"/>
</dbReference>
<evidence type="ECO:0000313" key="7">
    <source>
        <dbReference type="EMBL" id="OPX18024.1"/>
    </source>
</evidence>
<evidence type="ECO:0000256" key="1">
    <source>
        <dbReference type="ARBA" id="ARBA00022793"/>
    </source>
</evidence>
<keyword evidence="3 4" id="KW-0436">Ligase</keyword>
<evidence type="ECO:0000256" key="4">
    <source>
        <dbReference type="RuleBase" id="RU364078"/>
    </source>
</evidence>
<comment type="catalytic activity">
    <reaction evidence="3 4">
        <text>(R)-4'-phosphopantothenate + L-cysteine + CTP = N-[(R)-4-phosphopantothenoyl]-L-cysteine + CMP + diphosphate + H(+)</text>
        <dbReference type="Rhea" id="RHEA:19397"/>
        <dbReference type="ChEBI" id="CHEBI:10986"/>
        <dbReference type="ChEBI" id="CHEBI:15378"/>
        <dbReference type="ChEBI" id="CHEBI:33019"/>
        <dbReference type="ChEBI" id="CHEBI:35235"/>
        <dbReference type="ChEBI" id="CHEBI:37563"/>
        <dbReference type="ChEBI" id="CHEBI:59458"/>
        <dbReference type="ChEBI" id="CHEBI:60377"/>
        <dbReference type="EC" id="6.3.2.5"/>
    </reaction>
</comment>
<comment type="caution">
    <text evidence="3">Lacks conserved residue(s) required for the propagation of feature annotation.</text>
</comment>
<dbReference type="Gene3D" id="3.40.50.1950">
    <property type="entry name" value="Flavin prenyltransferase-like"/>
    <property type="match status" value="1"/>
</dbReference>
<dbReference type="SUPFAM" id="SSF52507">
    <property type="entry name" value="Homo-oligomeric flavin-containing Cys decarboxylases, HFCD"/>
    <property type="match status" value="1"/>
</dbReference>
<evidence type="ECO:0000256" key="2">
    <source>
        <dbReference type="ARBA" id="ARBA00023239"/>
    </source>
</evidence>
<dbReference type="PANTHER" id="PTHR14359">
    <property type="entry name" value="HOMO-OLIGOMERIC FLAVIN CONTAINING CYS DECARBOXYLASE FAMILY"/>
    <property type="match status" value="1"/>
</dbReference>
<keyword evidence="1 3" id="KW-0210">Decarboxylase</keyword>
<dbReference type="Proteomes" id="UP000191663">
    <property type="component" value="Unassembled WGS sequence"/>
</dbReference>
<keyword evidence="3 4" id="KW-0288">FMN</keyword>
<feature type="domain" description="DNA/pantothenate metabolism flavoprotein C-terminal" evidence="6">
    <location>
        <begin position="179"/>
        <end position="380"/>
    </location>
</feature>
<dbReference type="GO" id="GO:0010181">
    <property type="term" value="F:FMN binding"/>
    <property type="evidence" value="ECO:0007669"/>
    <property type="project" value="UniProtKB-UniRule"/>
</dbReference>
<comment type="function">
    <text evidence="4">Catalyzes two steps in the biosynthesis of coenzyme A. In the first step cysteine is conjugated to 4'-phosphopantothenate to form 4-phosphopantothenoylcysteine, in the latter compound is decarboxylated to form 4'-phosphopantotheine.</text>
</comment>
<comment type="catalytic activity">
    <reaction evidence="3 4">
        <text>N-[(R)-4-phosphopantothenoyl]-L-cysteine + H(+) = (R)-4'-phosphopantetheine + CO2</text>
        <dbReference type="Rhea" id="RHEA:16793"/>
        <dbReference type="ChEBI" id="CHEBI:15378"/>
        <dbReference type="ChEBI" id="CHEBI:16526"/>
        <dbReference type="ChEBI" id="CHEBI:59458"/>
        <dbReference type="ChEBI" id="CHEBI:61723"/>
        <dbReference type="EC" id="4.1.1.36"/>
    </reaction>
</comment>
<accession>A0A1V4QFB8</accession>
<evidence type="ECO:0000313" key="8">
    <source>
        <dbReference type="Proteomes" id="UP000191663"/>
    </source>
</evidence>
<feature type="domain" description="Flavoprotein" evidence="5">
    <location>
        <begin position="1"/>
        <end position="171"/>
    </location>
</feature>
<dbReference type="EMBL" id="MUKB01000048">
    <property type="protein sequence ID" value="OPX18024.1"/>
    <property type="molecule type" value="Genomic_DNA"/>
</dbReference>
<gene>
    <name evidence="3" type="primary">coaBC</name>
    <name evidence="7" type="ORF">BXT86_03310</name>
</gene>
<dbReference type="Pfam" id="PF04127">
    <property type="entry name" value="DFP"/>
    <property type="match status" value="1"/>
</dbReference>
<dbReference type="InterPro" id="IPR036551">
    <property type="entry name" value="Flavin_trans-like"/>
</dbReference>
<dbReference type="HAMAP" id="MF_02225">
    <property type="entry name" value="CoaBC"/>
    <property type="match status" value="1"/>
</dbReference>
<feature type="region of interest" description="Phosphopantothenoylcysteine decarboxylase" evidence="3">
    <location>
        <begin position="1"/>
        <end position="183"/>
    </location>
</feature>
<keyword evidence="3" id="KW-0511">Multifunctional enzyme</keyword>
<dbReference type="EC" id="4.1.1.36" evidence="3"/>
<dbReference type="Gene3D" id="3.40.50.10300">
    <property type="entry name" value="CoaB-like"/>
    <property type="match status" value="1"/>
</dbReference>
<dbReference type="AlphaFoldDB" id="A0A1V4QFB8"/>
<dbReference type="SUPFAM" id="SSF102645">
    <property type="entry name" value="CoaB-like"/>
    <property type="match status" value="1"/>
</dbReference>
<dbReference type="GO" id="GO:0015937">
    <property type="term" value="P:coenzyme A biosynthetic process"/>
    <property type="evidence" value="ECO:0007669"/>
    <property type="project" value="UniProtKB-UniRule"/>
</dbReference>
<sequence>MNIVLGITGSIAGYKALELIRLLRKQGAQVRVVLTKSALNFVTPLSCQTLSDNEVYIEQFLLDKGIKHLSLADWADIMVVAPATANIIAKAAQGIGDDLLSTTLLSFDKPILFVPAMDTRMWENRIVQLNIEKLKGLGYHFLAPISGPLASGKIGKGRFPEVSIIYKKIVSVLESYPTLRGMKILITGGRTEEDLDLVRVITNRSSGRMGLELLNAAVCREARVRAIFGRVDVHLPEGYDIIQVRKAEQLLNQLKKNFDWCDCLIMAAAVGDYRPEKASSAKFHSQRLDISFKKNVDLLEVLKRLNKKKIVVGFSLEPGSGLKRAREKLLKKGLSFIVHNPIKAIESEKTEATIVRPQKRPIHIRNTTKWRLANRILDECLSEWRKIG</sequence>
<dbReference type="GO" id="GO:0046872">
    <property type="term" value="F:metal ion binding"/>
    <property type="evidence" value="ECO:0007669"/>
    <property type="project" value="UniProtKB-KW"/>
</dbReference>
<comment type="cofactor">
    <cofactor evidence="3">
        <name>FMN</name>
        <dbReference type="ChEBI" id="CHEBI:58210"/>
    </cofactor>
    <text evidence="3">Binds 1 FMN per subunit.</text>
</comment>
<evidence type="ECO:0000259" key="6">
    <source>
        <dbReference type="Pfam" id="PF04127"/>
    </source>
</evidence>
<reference evidence="8" key="1">
    <citation type="submission" date="2017-01" db="EMBL/GenBank/DDBJ databases">
        <title>Novel pathways for hydrocarbon cycling and metabolic interdependencies in hydrothermal sediment communities.</title>
        <authorList>
            <person name="Dombrowski N."/>
            <person name="Seitz K."/>
            <person name="Teske A."/>
            <person name="Baker B."/>
        </authorList>
    </citation>
    <scope>NUCLEOTIDE SEQUENCE [LARGE SCALE GENOMIC DNA]</scope>
</reference>
<keyword evidence="2 3" id="KW-0456">Lyase</keyword>
<feature type="binding site" evidence="3">
    <location>
        <position position="314"/>
    </location>
    <ligand>
        <name>CTP</name>
        <dbReference type="ChEBI" id="CHEBI:37563"/>
    </ligand>
</feature>
<evidence type="ECO:0000259" key="5">
    <source>
        <dbReference type="Pfam" id="PF02441"/>
    </source>
</evidence>
<dbReference type="GO" id="GO:0015941">
    <property type="term" value="P:pantothenate catabolic process"/>
    <property type="evidence" value="ECO:0007669"/>
    <property type="project" value="InterPro"/>
</dbReference>
<dbReference type="InterPro" id="IPR005252">
    <property type="entry name" value="CoaBC"/>
</dbReference>
<keyword evidence="3 4" id="KW-0285">Flavoprotein</keyword>
<comment type="caution">
    <text evidence="7">The sequence shown here is derived from an EMBL/GenBank/DDBJ whole genome shotgun (WGS) entry which is preliminary data.</text>
</comment>
<keyword evidence="3" id="KW-0479">Metal-binding</keyword>
<protein>
    <recommendedName>
        <fullName evidence="3">Coenzyme A biosynthesis bifunctional protein CoaBC</fullName>
    </recommendedName>
    <alternativeName>
        <fullName evidence="3">DNA/pantothenate metabolism flavoprotein</fullName>
    </alternativeName>
    <alternativeName>
        <fullName evidence="3">Phosphopantothenoylcysteine synthetase/decarboxylase</fullName>
        <shortName evidence="3">PPCS-PPCDC</shortName>
    </alternativeName>
    <domain>
        <recommendedName>
            <fullName evidence="3">Phosphopantothenoylcysteine decarboxylase</fullName>
            <shortName evidence="3">PPC decarboxylase</shortName>
            <shortName evidence="3">PPC-DC</shortName>
            <ecNumber evidence="3">4.1.1.36</ecNumber>
        </recommendedName>
        <alternativeName>
            <fullName evidence="3">CoaC</fullName>
        </alternativeName>
    </domain>
    <domain>
        <recommendedName>
            <fullName evidence="3">Phosphopantothenate--cysteine ligase</fullName>
            <ecNumber evidence="3">6.3.2.5</ecNumber>
        </recommendedName>
        <alternativeName>
            <fullName evidence="3">CoaB</fullName>
        </alternativeName>
        <alternativeName>
            <fullName evidence="3">Phosphopantothenoylcysteine synthetase</fullName>
            <shortName evidence="3">PPC synthetase</shortName>
            <shortName evidence="3">PPC-S</shortName>
        </alternativeName>
    </domain>
</protein>
<evidence type="ECO:0000256" key="3">
    <source>
        <dbReference type="HAMAP-Rule" id="MF_02225"/>
    </source>
</evidence>
<comment type="pathway">
    <text evidence="3 4">Cofactor biosynthesis; coenzyme A biosynthesis; CoA from (R)-pantothenate: step 2/5.</text>
</comment>
<comment type="function">
    <text evidence="3">Catalyzes two sequential steps in the biosynthesis of coenzyme A. In the first step cysteine is conjugated to 4'-phosphopantothenate to form 4-phosphopantothenoylcysteine. In the second step the latter compound is decarboxylated to form 4'-phosphopantotheine.</text>
</comment>
<feature type="binding site" evidence="3">
    <location>
        <position position="328"/>
    </location>
    <ligand>
        <name>CTP</name>
        <dbReference type="ChEBI" id="CHEBI:37563"/>
    </ligand>
</feature>
<keyword evidence="3" id="KW-0460">Magnesium</keyword>
<dbReference type="UniPathway" id="UPA00241">
    <property type="reaction ID" value="UER00353"/>
</dbReference>
<dbReference type="GO" id="GO:0004633">
    <property type="term" value="F:phosphopantothenoylcysteine decarboxylase activity"/>
    <property type="evidence" value="ECO:0007669"/>
    <property type="project" value="UniProtKB-UniRule"/>
</dbReference>
<dbReference type="EC" id="6.3.2.5" evidence="3"/>
<comment type="pathway">
    <text evidence="3 4">Cofactor biosynthesis; coenzyme A biosynthesis; CoA from (R)-pantothenate: step 3/5.</text>
</comment>
<dbReference type="InterPro" id="IPR035929">
    <property type="entry name" value="CoaB-like_sf"/>
</dbReference>
<dbReference type="GO" id="GO:0071513">
    <property type="term" value="C:phosphopantothenoylcysteine decarboxylase complex"/>
    <property type="evidence" value="ECO:0007669"/>
    <property type="project" value="TreeGrafter"/>
</dbReference>
<name>A0A1V4QFB8_UNCW3</name>